<dbReference type="Gene3D" id="1.10.1740.10">
    <property type="match status" value="1"/>
</dbReference>
<dbReference type="GO" id="GO:0006352">
    <property type="term" value="P:DNA-templated transcription initiation"/>
    <property type="evidence" value="ECO:0007669"/>
    <property type="project" value="InterPro"/>
</dbReference>
<comment type="caution">
    <text evidence="2">The sequence shown here is derived from an EMBL/GenBank/DDBJ whole genome shotgun (WGS) entry which is preliminary data.</text>
</comment>
<organism evidence="2 3">
    <name type="scientific">Clostridium butyricum</name>
    <dbReference type="NCBI Taxonomy" id="1492"/>
    <lineage>
        <taxon>Bacteria</taxon>
        <taxon>Bacillati</taxon>
        <taxon>Bacillota</taxon>
        <taxon>Clostridia</taxon>
        <taxon>Eubacteriales</taxon>
        <taxon>Clostridiaceae</taxon>
        <taxon>Clostridium</taxon>
    </lineage>
</organism>
<protein>
    <recommendedName>
        <fullName evidence="1">RNA polymerase sigma-70 region 2 domain-containing protein</fullName>
    </recommendedName>
</protein>
<sequence length="203" mass="23843">MNYDYIEDLVRKSKDGDETSKEKLIEEFRPFITNLSKRTFIPGYDFDDFRNECYRILFKCISLYRTESHRFVAYATNGIKNSINDLIRTSIKTNNIHGSGAAVYDNYAEETFDSNSPPIEDILCSRYDCDCLKFAMSHLTEDEKELVHHIFFKDMTLKSFSAQKGICYSYAVKMKRFVLDKLFMYVNIYVNPRCTNKSYAENP</sequence>
<accession>A0A2S7FEY7</accession>
<evidence type="ECO:0000313" key="3">
    <source>
        <dbReference type="Proteomes" id="UP000238081"/>
    </source>
</evidence>
<dbReference type="NCBIfam" id="TIGR02937">
    <property type="entry name" value="sigma70-ECF"/>
    <property type="match status" value="1"/>
</dbReference>
<dbReference type="InterPro" id="IPR007627">
    <property type="entry name" value="RNA_pol_sigma70_r2"/>
</dbReference>
<evidence type="ECO:0000313" key="2">
    <source>
        <dbReference type="EMBL" id="PPV17746.1"/>
    </source>
</evidence>
<dbReference type="AlphaFoldDB" id="A0A2S7FEY7"/>
<proteinExistence type="predicted"/>
<name>A0A2S7FEY7_CLOBU</name>
<dbReference type="SUPFAM" id="SSF88946">
    <property type="entry name" value="Sigma2 domain of RNA polymerase sigma factors"/>
    <property type="match status" value="1"/>
</dbReference>
<feature type="domain" description="RNA polymerase sigma-70 region 2" evidence="1">
    <location>
        <begin position="24"/>
        <end position="89"/>
    </location>
</feature>
<dbReference type="InterPro" id="IPR013324">
    <property type="entry name" value="RNA_pol_sigma_r3/r4-like"/>
</dbReference>
<dbReference type="SUPFAM" id="SSF88659">
    <property type="entry name" value="Sigma3 and sigma4 domains of RNA polymerase sigma factors"/>
    <property type="match status" value="1"/>
</dbReference>
<dbReference type="Proteomes" id="UP000238081">
    <property type="component" value="Unassembled WGS sequence"/>
</dbReference>
<reference evidence="2 3" key="1">
    <citation type="submission" date="2016-01" db="EMBL/GenBank/DDBJ databases">
        <title>Characterization of the Clostridium difficile lineages that are prevalent in Hong Kong and China.</title>
        <authorList>
            <person name="Kwok J.S.-L."/>
            <person name="Lam W.-Y."/>
            <person name="Ip M."/>
            <person name="Chan T.-F."/>
            <person name="Hawkey P.M."/>
            <person name="Tsui S.K.-W."/>
        </authorList>
    </citation>
    <scope>NUCLEOTIDE SEQUENCE [LARGE SCALE GENOMIC DNA]</scope>
    <source>
        <strain evidence="2 3">300064</strain>
    </source>
</reference>
<dbReference type="RefSeq" id="WP_043666692.1">
    <property type="nucleotide sequence ID" value="NZ_JSEG01000026.1"/>
</dbReference>
<dbReference type="InterPro" id="IPR014284">
    <property type="entry name" value="RNA_pol_sigma-70_dom"/>
</dbReference>
<dbReference type="Pfam" id="PF04542">
    <property type="entry name" value="Sigma70_r2"/>
    <property type="match status" value="1"/>
</dbReference>
<dbReference type="GO" id="GO:0003700">
    <property type="term" value="F:DNA-binding transcription factor activity"/>
    <property type="evidence" value="ECO:0007669"/>
    <property type="project" value="InterPro"/>
</dbReference>
<dbReference type="EMBL" id="LRDH01000002">
    <property type="protein sequence ID" value="PPV17746.1"/>
    <property type="molecule type" value="Genomic_DNA"/>
</dbReference>
<dbReference type="InterPro" id="IPR013325">
    <property type="entry name" value="RNA_pol_sigma_r2"/>
</dbReference>
<evidence type="ECO:0000259" key="1">
    <source>
        <dbReference type="Pfam" id="PF04542"/>
    </source>
</evidence>
<gene>
    <name evidence="2" type="ORF">AWN73_07010</name>
</gene>